<keyword evidence="4" id="KW-1185">Reference proteome</keyword>
<name>M0MTK9_9EURY</name>
<gene>
    <name evidence="3" type="ORF">C450_20866</name>
</gene>
<keyword evidence="2" id="KW-0812">Transmembrane</keyword>
<reference evidence="3 4" key="1">
    <citation type="journal article" date="2014" name="PLoS Genet.">
        <title>Phylogenetically driven sequencing of extremely halophilic archaea reveals strategies for static and dynamic osmo-response.</title>
        <authorList>
            <person name="Becker E.A."/>
            <person name="Seitzer P.M."/>
            <person name="Tritt A."/>
            <person name="Larsen D."/>
            <person name="Krusor M."/>
            <person name="Yao A.I."/>
            <person name="Wu D."/>
            <person name="Madern D."/>
            <person name="Eisen J.A."/>
            <person name="Darling A.E."/>
            <person name="Facciotti M.T."/>
        </authorList>
    </citation>
    <scope>NUCLEOTIDE SEQUENCE [LARGE SCALE GENOMIC DNA]</scope>
    <source>
        <strain evidence="3 4">DSM 8989</strain>
    </source>
</reference>
<feature type="compositionally biased region" description="Basic and acidic residues" evidence="1">
    <location>
        <begin position="565"/>
        <end position="574"/>
    </location>
</feature>
<keyword evidence="2" id="KW-0472">Membrane</keyword>
<feature type="transmembrane region" description="Helical" evidence="2">
    <location>
        <begin position="276"/>
        <end position="298"/>
    </location>
</feature>
<dbReference type="Proteomes" id="UP000011625">
    <property type="component" value="Unassembled WGS sequence"/>
</dbReference>
<dbReference type="AlphaFoldDB" id="M0MTK9"/>
<dbReference type="EMBL" id="AOME01000108">
    <property type="protein sequence ID" value="EMA47810.1"/>
    <property type="molecule type" value="Genomic_DNA"/>
</dbReference>
<feature type="transmembrane region" description="Helical" evidence="2">
    <location>
        <begin position="355"/>
        <end position="375"/>
    </location>
</feature>
<feature type="region of interest" description="Disordered" evidence="1">
    <location>
        <begin position="152"/>
        <end position="172"/>
    </location>
</feature>
<feature type="compositionally biased region" description="Polar residues" evidence="1">
    <location>
        <begin position="599"/>
        <end position="609"/>
    </location>
</feature>
<keyword evidence="2" id="KW-1133">Transmembrane helix</keyword>
<dbReference type="PATRIC" id="fig|1227456.3.peg.4207"/>
<evidence type="ECO:0000256" key="2">
    <source>
        <dbReference type="SAM" id="Phobius"/>
    </source>
</evidence>
<dbReference type="STRING" id="1227456.C450_20866"/>
<proteinExistence type="predicted"/>
<organism evidence="3 4">
    <name type="scientific">Halococcus salifodinae DSM 8989</name>
    <dbReference type="NCBI Taxonomy" id="1227456"/>
    <lineage>
        <taxon>Archaea</taxon>
        <taxon>Methanobacteriati</taxon>
        <taxon>Methanobacteriota</taxon>
        <taxon>Stenosarchaea group</taxon>
        <taxon>Halobacteria</taxon>
        <taxon>Halobacteriales</taxon>
        <taxon>Halococcaceae</taxon>
        <taxon>Halococcus</taxon>
    </lineage>
</organism>
<evidence type="ECO:0000256" key="1">
    <source>
        <dbReference type="SAM" id="MobiDB-lite"/>
    </source>
</evidence>
<feature type="compositionally biased region" description="Low complexity" evidence="1">
    <location>
        <begin position="48"/>
        <end position="70"/>
    </location>
</feature>
<accession>M0MTK9</accession>
<evidence type="ECO:0000313" key="4">
    <source>
        <dbReference type="Proteomes" id="UP000011625"/>
    </source>
</evidence>
<feature type="transmembrane region" description="Helical" evidence="2">
    <location>
        <begin position="419"/>
        <end position="442"/>
    </location>
</feature>
<comment type="caution">
    <text evidence="3">The sequence shown here is derived from an EMBL/GenBank/DDBJ whole genome shotgun (WGS) entry which is preliminary data.</text>
</comment>
<dbReference type="Pfam" id="PF19590">
    <property type="entry name" value="TrbL_3"/>
    <property type="match status" value="1"/>
</dbReference>
<feature type="transmembrane region" description="Helical" evidence="2">
    <location>
        <begin position="387"/>
        <end position="407"/>
    </location>
</feature>
<feature type="region of interest" description="Disordered" evidence="1">
    <location>
        <begin position="501"/>
        <end position="609"/>
    </location>
</feature>
<sequence>MSDTVGSEQDGSLSVRRVVALALVGVLVMSGVVGMIGGSGIVAAQANGSAGNTTAGNTSAAGANATSNSTDDPVNATIQEFKRQNLGYANLSDSKKQEIRSDLQELNSGDLSQLEQNRKIGNIQSILNSGGAMGPNEFTKPKNIIENQLSASNASSEVTTDGDPTDGPLLSKIDSLTDRQLKRLGDSFKTGAADSLGTVYNLSFSTPVPENDGWNGIFGEPINGTNTTNGTNGTNATNATVSGQADDSWRRVLGISSDKSYRQLHEQLLMDRLYPLLNYILGIGVVVLGLSLTVNPFMSRFRVIDLMTKFVTFLFLYAFSWGTITLMHGVVNDITMWLRPSSAEFKSLVTSIDKLAVGAAAASFVGSGGILSSVLGMGVELAVRHLALVYFFPYVFPVLVLILYLAPWQRAKQFASMGLWQYVNVLTMVIPMAVFLKAALIVDINPTNGIGGMIVLLALFGLAVIVPIIQTYFFIQIPGTAAWAAKSAGAAAASRLGIGGDDADDSGSSSADTTATGNTSPGDRAEAAIEASSESRSGLSESGSLDSSPDIEKIAGSNPETTAAKVRELDKNQHSDPNSADAKYEAYLSEEQQDGSGPHRTTMQSKLAD</sequence>
<feature type="compositionally biased region" description="Low complexity" evidence="1">
    <location>
        <begin position="528"/>
        <end position="548"/>
    </location>
</feature>
<feature type="transmembrane region" description="Helical" evidence="2">
    <location>
        <begin position="454"/>
        <end position="475"/>
    </location>
</feature>
<dbReference type="InterPro" id="IPR045782">
    <property type="entry name" value="TrbL_3"/>
</dbReference>
<feature type="compositionally biased region" description="Low complexity" evidence="1">
    <location>
        <begin position="506"/>
        <end position="520"/>
    </location>
</feature>
<feature type="transmembrane region" description="Helical" evidence="2">
    <location>
        <begin position="20"/>
        <end position="44"/>
    </location>
</feature>
<feature type="region of interest" description="Disordered" evidence="1">
    <location>
        <begin position="48"/>
        <end position="73"/>
    </location>
</feature>
<protein>
    <submittedName>
        <fullName evidence="3">Uncharacterized protein</fullName>
    </submittedName>
</protein>
<feature type="transmembrane region" description="Helical" evidence="2">
    <location>
        <begin position="310"/>
        <end position="334"/>
    </location>
</feature>
<evidence type="ECO:0000313" key="3">
    <source>
        <dbReference type="EMBL" id="EMA47810.1"/>
    </source>
</evidence>